<keyword evidence="2 6" id="KW-0862">Zinc</keyword>
<proteinExistence type="inferred from homology"/>
<gene>
    <name evidence="6" type="primary">hslO</name>
    <name evidence="7" type="ORF">ABID14_001019</name>
</gene>
<dbReference type="Gene3D" id="3.90.1280.10">
    <property type="entry name" value="HSP33 redox switch-like"/>
    <property type="match status" value="1"/>
</dbReference>
<sequence length="298" mass="32418">MGYIIRAIDKDETIKISVAITTDVVEEAAQIHHTSKTASAALGRVLTAASIIGSWQKNEKDALTLSINGNGPAGKIMATCKNDGYVKGFITNPSADLPVRESDGKLDVAGIVGQGDMTIVMDIGLKKPYTGTVNLVSGEIAEDLATYFLQSDQVPSAVGLGVLVDTDYSIKSAGGFIIQLMPGADESSISKIEENLSKLEGITNLIEGYHDAEKILEVLMEGFEVKILEKRDIFYKCDCSRDKVKDAILSIGPNEISKILLEDKKADVSCHFCNSHYHFDEEDLREMLEEAKKLNENK</sequence>
<dbReference type="Proteomes" id="UP001549162">
    <property type="component" value="Unassembled WGS sequence"/>
</dbReference>
<dbReference type="PIRSF" id="PIRSF005261">
    <property type="entry name" value="Heat_shock_Hsp33"/>
    <property type="match status" value="1"/>
</dbReference>
<accession>A0ABV2JBW5</accession>
<feature type="disulfide bond" description="Redox-active" evidence="6">
    <location>
        <begin position="270"/>
        <end position="273"/>
    </location>
</feature>
<comment type="caution">
    <text evidence="7">The sequence shown here is derived from an EMBL/GenBank/DDBJ whole genome shotgun (WGS) entry which is preliminary data.</text>
</comment>
<organism evidence="7 8">
    <name type="scientific">Peptoniphilus olsenii</name>
    <dbReference type="NCBI Taxonomy" id="411570"/>
    <lineage>
        <taxon>Bacteria</taxon>
        <taxon>Bacillati</taxon>
        <taxon>Bacillota</taxon>
        <taxon>Tissierellia</taxon>
        <taxon>Tissierellales</taxon>
        <taxon>Peptoniphilaceae</taxon>
        <taxon>Peptoniphilus</taxon>
    </lineage>
</organism>
<dbReference type="InterPro" id="IPR016154">
    <property type="entry name" value="Heat_shock_Hsp33_C"/>
</dbReference>
<dbReference type="Pfam" id="PF01430">
    <property type="entry name" value="HSP33"/>
    <property type="match status" value="1"/>
</dbReference>
<name>A0ABV2JBW5_9FIRM</name>
<dbReference type="PANTHER" id="PTHR30111:SF1">
    <property type="entry name" value="33 KDA CHAPERONIN"/>
    <property type="match status" value="1"/>
</dbReference>
<evidence type="ECO:0000256" key="2">
    <source>
        <dbReference type="ARBA" id="ARBA00022833"/>
    </source>
</evidence>
<comment type="similarity">
    <text evidence="6">Belongs to the HSP33 family.</text>
</comment>
<comment type="subcellular location">
    <subcellularLocation>
        <location evidence="6">Cytoplasm</location>
    </subcellularLocation>
</comment>
<evidence type="ECO:0000256" key="5">
    <source>
        <dbReference type="ARBA" id="ARBA00023284"/>
    </source>
</evidence>
<keyword evidence="1 6" id="KW-0963">Cytoplasm</keyword>
<comment type="PTM">
    <text evidence="6">Under oxidizing conditions two disulfide bonds are formed involving the reactive cysteines. Under reducing conditions zinc is bound to the reactive cysteines and the protein is inactive.</text>
</comment>
<evidence type="ECO:0000313" key="8">
    <source>
        <dbReference type="Proteomes" id="UP001549162"/>
    </source>
</evidence>
<dbReference type="NCBIfam" id="NF001033">
    <property type="entry name" value="PRK00114.1"/>
    <property type="match status" value="1"/>
</dbReference>
<dbReference type="InterPro" id="IPR016153">
    <property type="entry name" value="Heat_shock_Hsp33_N"/>
</dbReference>
<keyword evidence="3 6" id="KW-1015">Disulfide bond</keyword>
<dbReference type="HAMAP" id="MF_00117">
    <property type="entry name" value="HslO"/>
    <property type="match status" value="1"/>
</dbReference>
<evidence type="ECO:0000256" key="3">
    <source>
        <dbReference type="ARBA" id="ARBA00023157"/>
    </source>
</evidence>
<dbReference type="RefSeq" id="WP_354367791.1">
    <property type="nucleotide sequence ID" value="NZ_JBEPMA010000004.1"/>
</dbReference>
<dbReference type="InterPro" id="IPR000397">
    <property type="entry name" value="Heat_shock_Hsp33"/>
</dbReference>
<evidence type="ECO:0000256" key="1">
    <source>
        <dbReference type="ARBA" id="ARBA00022490"/>
    </source>
</evidence>
<dbReference type="Gene3D" id="3.55.30.10">
    <property type="entry name" value="Hsp33 domain"/>
    <property type="match status" value="1"/>
</dbReference>
<keyword evidence="8" id="KW-1185">Reference proteome</keyword>
<comment type="function">
    <text evidence="6">Redox regulated molecular chaperone. Protects both thermally unfolding and oxidatively damaged proteins from irreversible aggregation. Plays an important role in the bacterial defense system toward oxidative stress.</text>
</comment>
<dbReference type="SUPFAM" id="SSF118352">
    <property type="entry name" value="HSP33 redox switch-like"/>
    <property type="match status" value="1"/>
</dbReference>
<protein>
    <recommendedName>
        <fullName evidence="6">33 kDa chaperonin</fullName>
    </recommendedName>
    <alternativeName>
        <fullName evidence="6">Heat shock protein 33 homolog</fullName>
        <shortName evidence="6">HSP33</shortName>
    </alternativeName>
</protein>
<feature type="disulfide bond" description="Redox-active" evidence="6">
    <location>
        <begin position="237"/>
        <end position="239"/>
    </location>
</feature>
<evidence type="ECO:0000256" key="6">
    <source>
        <dbReference type="HAMAP-Rule" id="MF_00117"/>
    </source>
</evidence>
<dbReference type="SUPFAM" id="SSF64397">
    <property type="entry name" value="Hsp33 domain"/>
    <property type="match status" value="1"/>
</dbReference>
<keyword evidence="5 6" id="KW-0676">Redox-active center</keyword>
<keyword evidence="4 6" id="KW-0143">Chaperone</keyword>
<dbReference type="EMBL" id="JBEPMA010000004">
    <property type="protein sequence ID" value="MET3617390.1"/>
    <property type="molecule type" value="Genomic_DNA"/>
</dbReference>
<evidence type="ECO:0000313" key="7">
    <source>
        <dbReference type="EMBL" id="MET3617390.1"/>
    </source>
</evidence>
<dbReference type="CDD" id="cd00498">
    <property type="entry name" value="Hsp33"/>
    <property type="match status" value="1"/>
</dbReference>
<dbReference type="PANTHER" id="PTHR30111">
    <property type="entry name" value="33 KDA CHAPERONIN"/>
    <property type="match status" value="1"/>
</dbReference>
<reference evidence="7 8" key="1">
    <citation type="submission" date="2024-06" db="EMBL/GenBank/DDBJ databases">
        <title>Genomic Encyclopedia of Type Strains, Phase IV (KMG-IV): sequencing the most valuable type-strain genomes for metagenomic binning, comparative biology and taxonomic classification.</title>
        <authorList>
            <person name="Goeker M."/>
        </authorList>
    </citation>
    <scope>NUCLEOTIDE SEQUENCE [LARGE SCALE GENOMIC DNA]</scope>
    <source>
        <strain evidence="7 8">DSM 21460</strain>
    </source>
</reference>
<evidence type="ECO:0000256" key="4">
    <source>
        <dbReference type="ARBA" id="ARBA00023186"/>
    </source>
</evidence>